<dbReference type="InterPro" id="IPR052040">
    <property type="entry name" value="GTPase/Isobutyryl-CoA_mutase"/>
</dbReference>
<evidence type="ECO:0000313" key="6">
    <source>
        <dbReference type="EMBL" id="PAP78710.1"/>
    </source>
</evidence>
<keyword evidence="5" id="KW-0143">Chaperone</keyword>
<dbReference type="GO" id="GO:0003924">
    <property type="term" value="F:GTPase activity"/>
    <property type="evidence" value="ECO:0007669"/>
    <property type="project" value="InterPro"/>
</dbReference>
<reference evidence="6 7" key="1">
    <citation type="submission" date="2016-11" db="EMBL/GenBank/DDBJ databases">
        <title>Study of marine rhodopsin-containing bacteria.</title>
        <authorList>
            <person name="Yoshizawa S."/>
            <person name="Kumagai Y."/>
            <person name="Kogure K."/>
        </authorList>
    </citation>
    <scope>NUCLEOTIDE SEQUENCE [LARGE SCALE GENOMIC DNA]</scope>
    <source>
        <strain evidence="6 7">SAORIC-28</strain>
    </source>
</reference>
<evidence type="ECO:0008006" key="8">
    <source>
        <dbReference type="Google" id="ProtNLM"/>
    </source>
</evidence>
<gene>
    <name evidence="6" type="ORF">BSZ37_08825</name>
</gene>
<name>A0A271J5U4_9BACT</name>
<keyword evidence="7" id="KW-1185">Reference proteome</keyword>
<dbReference type="Gene3D" id="3.40.50.300">
    <property type="entry name" value="P-loop containing nucleotide triphosphate hydrolases"/>
    <property type="match status" value="1"/>
</dbReference>
<dbReference type="Gene3D" id="1.20.5.170">
    <property type="match status" value="1"/>
</dbReference>
<dbReference type="InterPro" id="IPR005129">
    <property type="entry name" value="GTPase_ArgK"/>
</dbReference>
<evidence type="ECO:0000256" key="5">
    <source>
        <dbReference type="ARBA" id="ARBA00023186"/>
    </source>
</evidence>
<evidence type="ECO:0000313" key="7">
    <source>
        <dbReference type="Proteomes" id="UP000216339"/>
    </source>
</evidence>
<dbReference type="InterPro" id="IPR027417">
    <property type="entry name" value="P-loop_NTPase"/>
</dbReference>
<evidence type="ECO:0000256" key="2">
    <source>
        <dbReference type="ARBA" id="ARBA00022741"/>
    </source>
</evidence>
<sequence length="314" mass="33125">MSVSDASDLDSAVRDGQRRAVARALTAVENGLPGADALVDALYPHTGRAWRIGITGPPGAGKSTLTDRLVTAFRERGETVAVVAVDPSSPFTGGALLGDRVRMDRHAEDDGVFVRSLAARGALGGLSEATEAACDVLDAAGYDIVLVETVGVGQGEIDVAEATDTTLVVLVPESGDAVQAMKAGLMEVADVFCVNKADKPEASNLVRALRATLHLRDVEAPAVVKASALEGDGLGALVEALDGHRARLAARWDEIRAERLRRRVRRLVEGHWRRDFWTGGRADTLAEAVRELDAEGRAPHALAARVLAGGLRRP</sequence>
<dbReference type="PANTHER" id="PTHR43087:SF1">
    <property type="entry name" value="LAO_AO TRANSPORT SYSTEM ATPASE"/>
    <property type="match status" value="1"/>
</dbReference>
<comment type="caution">
    <text evidence="6">The sequence shown here is derived from an EMBL/GenBank/DDBJ whole genome shotgun (WGS) entry which is preliminary data.</text>
</comment>
<dbReference type="Proteomes" id="UP000216339">
    <property type="component" value="Unassembled WGS sequence"/>
</dbReference>
<evidence type="ECO:0000256" key="4">
    <source>
        <dbReference type="ARBA" id="ARBA00023134"/>
    </source>
</evidence>
<dbReference type="GO" id="GO:0005525">
    <property type="term" value="F:GTP binding"/>
    <property type="evidence" value="ECO:0007669"/>
    <property type="project" value="UniProtKB-KW"/>
</dbReference>
<dbReference type="Pfam" id="PF03308">
    <property type="entry name" value="MeaB"/>
    <property type="match status" value="1"/>
</dbReference>
<dbReference type="AlphaFoldDB" id="A0A271J5U4"/>
<protein>
    <recommendedName>
        <fullName evidence="8">GTPase</fullName>
    </recommendedName>
</protein>
<comment type="similarity">
    <text evidence="1">Belongs to the SIMIBI class G3E GTPase family. ArgK/MeaB subfamily.</text>
</comment>
<proteinExistence type="inferred from homology"/>
<dbReference type="CDD" id="cd03114">
    <property type="entry name" value="MMAA-like"/>
    <property type="match status" value="1"/>
</dbReference>
<organism evidence="6 7">
    <name type="scientific">Rubrivirga marina</name>
    <dbReference type="NCBI Taxonomy" id="1196024"/>
    <lineage>
        <taxon>Bacteria</taxon>
        <taxon>Pseudomonadati</taxon>
        <taxon>Rhodothermota</taxon>
        <taxon>Rhodothermia</taxon>
        <taxon>Rhodothermales</taxon>
        <taxon>Rubricoccaceae</taxon>
        <taxon>Rubrivirga</taxon>
    </lineage>
</organism>
<dbReference type="EMBL" id="MQWD01000001">
    <property type="protein sequence ID" value="PAP78710.1"/>
    <property type="molecule type" value="Genomic_DNA"/>
</dbReference>
<dbReference type="SUPFAM" id="SSF52540">
    <property type="entry name" value="P-loop containing nucleoside triphosphate hydrolases"/>
    <property type="match status" value="1"/>
</dbReference>
<keyword evidence="3" id="KW-0378">Hydrolase</keyword>
<keyword evidence="4" id="KW-0342">GTP-binding</keyword>
<evidence type="ECO:0000256" key="3">
    <source>
        <dbReference type="ARBA" id="ARBA00022801"/>
    </source>
</evidence>
<dbReference type="PANTHER" id="PTHR43087">
    <property type="entry name" value="LYSINE/ARGININE/ORNITHINE TRANSPORT SYSTEM KINASE"/>
    <property type="match status" value="1"/>
</dbReference>
<dbReference type="NCBIfam" id="TIGR00750">
    <property type="entry name" value="lao"/>
    <property type="match status" value="1"/>
</dbReference>
<accession>A0A271J5U4</accession>
<keyword evidence="2" id="KW-0547">Nucleotide-binding</keyword>
<evidence type="ECO:0000256" key="1">
    <source>
        <dbReference type="ARBA" id="ARBA00009625"/>
    </source>
</evidence>